<evidence type="ECO:0000313" key="2">
    <source>
        <dbReference type="Ensembl" id="ENSONIP00000037385.1"/>
    </source>
</evidence>
<dbReference type="PANTHER" id="PTHR47027:SF30">
    <property type="entry name" value="THAP-TYPE DOMAIN-CONTAINING PROTEIN"/>
    <property type="match status" value="1"/>
</dbReference>
<sequence>MFRPLPCYFHRVCSNYRGITLPSLPGKVYARVLERRVHPLVEPRIQEEQCGFRPGHGTQDQLFILSGLLESAWESAPPVCMCFVDLEKAFDRVLRGVLWEYGVSGPLLWAIQSLYNCCKSLVSIAGNKSDSFLVGDGLRQGCPLSPILFIIFIDRISRRSLVAEGFHLGGLRISSLLFSEDVVLLASSGDGLQLALEQFAAECEAVGMRMSTSKSEAMVLSRKRVECPLRVRDKFLPQVEEFKYLGVLFTSDGRREPEIDRWIGAAAAAMRTLYQSVVVKRELNIKAKLSIYRSIYVPTLNLWSRAVGSDRKNEIADTSGGNGIPLKGGWPLP</sequence>
<protein>
    <recommendedName>
        <fullName evidence="1">Reverse transcriptase domain-containing protein</fullName>
    </recommendedName>
</protein>
<dbReference type="OMA" id="ANIRWMM"/>
<dbReference type="InterPro" id="IPR000477">
    <property type="entry name" value="RT_dom"/>
</dbReference>
<reference evidence="2" key="3">
    <citation type="submission" date="2025-09" db="UniProtKB">
        <authorList>
            <consortium name="Ensembl"/>
        </authorList>
    </citation>
    <scope>IDENTIFICATION</scope>
</reference>
<dbReference type="SUPFAM" id="SSF56672">
    <property type="entry name" value="DNA/RNA polymerases"/>
    <property type="match status" value="1"/>
</dbReference>
<dbReference type="GeneTree" id="ENSGT01060000248530"/>
<evidence type="ECO:0000259" key="1">
    <source>
        <dbReference type="PROSITE" id="PS50878"/>
    </source>
</evidence>
<dbReference type="Pfam" id="PF00078">
    <property type="entry name" value="RVT_1"/>
    <property type="match status" value="1"/>
</dbReference>
<dbReference type="PANTHER" id="PTHR47027">
    <property type="entry name" value="REVERSE TRANSCRIPTASE DOMAIN-CONTAINING PROTEIN"/>
    <property type="match status" value="1"/>
</dbReference>
<proteinExistence type="predicted"/>
<dbReference type="Proteomes" id="UP000005207">
    <property type="component" value="Linkage group LG22"/>
</dbReference>
<dbReference type="AlphaFoldDB" id="A0A669BS49"/>
<dbReference type="CDD" id="cd01650">
    <property type="entry name" value="RT_nLTR_like"/>
    <property type="match status" value="1"/>
</dbReference>
<reference evidence="2" key="2">
    <citation type="submission" date="2025-08" db="UniProtKB">
        <authorList>
            <consortium name="Ensembl"/>
        </authorList>
    </citation>
    <scope>IDENTIFICATION</scope>
</reference>
<dbReference type="PROSITE" id="PS50878">
    <property type="entry name" value="RT_POL"/>
    <property type="match status" value="1"/>
</dbReference>
<keyword evidence="3" id="KW-1185">Reference proteome</keyword>
<dbReference type="InterPro" id="IPR043502">
    <property type="entry name" value="DNA/RNA_pol_sf"/>
</dbReference>
<organism evidence="2 3">
    <name type="scientific">Oreochromis niloticus</name>
    <name type="common">Nile tilapia</name>
    <name type="synonym">Tilapia nilotica</name>
    <dbReference type="NCBI Taxonomy" id="8128"/>
    <lineage>
        <taxon>Eukaryota</taxon>
        <taxon>Metazoa</taxon>
        <taxon>Chordata</taxon>
        <taxon>Craniata</taxon>
        <taxon>Vertebrata</taxon>
        <taxon>Euteleostomi</taxon>
        <taxon>Actinopterygii</taxon>
        <taxon>Neopterygii</taxon>
        <taxon>Teleostei</taxon>
        <taxon>Neoteleostei</taxon>
        <taxon>Acanthomorphata</taxon>
        <taxon>Ovalentaria</taxon>
        <taxon>Cichlomorphae</taxon>
        <taxon>Cichliformes</taxon>
        <taxon>Cichlidae</taxon>
        <taxon>African cichlids</taxon>
        <taxon>Pseudocrenilabrinae</taxon>
        <taxon>Oreochromini</taxon>
        <taxon>Oreochromis</taxon>
    </lineage>
</organism>
<evidence type="ECO:0000313" key="3">
    <source>
        <dbReference type="Proteomes" id="UP000005207"/>
    </source>
</evidence>
<reference evidence="3" key="1">
    <citation type="submission" date="2012-01" db="EMBL/GenBank/DDBJ databases">
        <title>The Genome Sequence of Oreochromis niloticus (Nile Tilapia).</title>
        <authorList>
            <consortium name="Broad Institute Genome Assembly Team"/>
            <consortium name="Broad Institute Sequencing Platform"/>
            <person name="Di Palma F."/>
            <person name="Johnson J."/>
            <person name="Lander E.S."/>
            <person name="Lindblad-Toh K."/>
        </authorList>
    </citation>
    <scope>NUCLEOTIDE SEQUENCE [LARGE SCALE GENOMIC DNA]</scope>
</reference>
<name>A0A669BS49_ORENI</name>
<feature type="domain" description="Reverse transcriptase" evidence="1">
    <location>
        <begin position="1"/>
        <end position="249"/>
    </location>
</feature>
<dbReference type="InParanoid" id="A0A669BS49"/>
<accession>A0A669BS49</accession>
<dbReference type="Ensembl" id="ENSONIT00000087688.1">
    <property type="protein sequence ID" value="ENSONIP00000037385.1"/>
    <property type="gene ID" value="ENSONIG00000030548.1"/>
</dbReference>